<accession>A0A9X1QG99</accession>
<dbReference type="EMBL" id="JAKFFV010000007">
    <property type="protein sequence ID" value="MCF2499204.1"/>
    <property type="molecule type" value="Genomic_DNA"/>
</dbReference>
<keyword evidence="1" id="KW-0223">Dioxygenase</keyword>
<evidence type="ECO:0000313" key="1">
    <source>
        <dbReference type="EMBL" id="MCF2499204.1"/>
    </source>
</evidence>
<reference evidence="1" key="1">
    <citation type="submission" date="2022-01" db="EMBL/GenBank/DDBJ databases">
        <title>Novel species in genus Dyadobacter.</title>
        <authorList>
            <person name="Ma C."/>
        </authorList>
    </citation>
    <scope>NUCLEOTIDE SEQUENCE</scope>
    <source>
        <strain evidence="1">CY357</strain>
    </source>
</reference>
<dbReference type="Gene3D" id="2.60.120.620">
    <property type="entry name" value="q2cbj1_9rhob like domain"/>
    <property type="match status" value="1"/>
</dbReference>
<proteinExistence type="predicted"/>
<name>A0A9X1QG99_9BACT</name>
<dbReference type="Proteomes" id="UP001139411">
    <property type="component" value="Unassembled WGS sequence"/>
</dbReference>
<evidence type="ECO:0000313" key="2">
    <source>
        <dbReference type="Proteomes" id="UP001139411"/>
    </source>
</evidence>
<sequence>MGEILDDNQIHDFINKGFVRMDNAFSEELAKAARDILWADLGFNQQDPASWTKPVVRLGMYSQEPFVQSANTPVLHSAFDQLVGAGNWLPCMSMGTFPVRFPSDEDPGDTGWHVDASFPGSDPANFFEWRVNVNSRGRALLMLFLYSEVGQNDAPTRIRVGSHMDVARLLATKGEEGLGFMDLANELDKFPVRDEVLATGKAGTVYLCHPLIVHAAQPHRGQNPKFMAQPPLLTRNELHISRNSPVERAIRMAIS</sequence>
<keyword evidence="1" id="KW-0560">Oxidoreductase</keyword>
<comment type="caution">
    <text evidence="1">The sequence shown here is derived from an EMBL/GenBank/DDBJ whole genome shotgun (WGS) entry which is preliminary data.</text>
</comment>
<dbReference type="SUPFAM" id="SSF51197">
    <property type="entry name" value="Clavaminate synthase-like"/>
    <property type="match status" value="1"/>
</dbReference>
<protein>
    <submittedName>
        <fullName evidence="1">Phytanoyl-CoA dioxygenase family protein</fullName>
    </submittedName>
</protein>
<organism evidence="1 2">
    <name type="scientific">Dyadobacter chenhuakuii</name>
    <dbReference type="NCBI Taxonomy" id="2909339"/>
    <lineage>
        <taxon>Bacteria</taxon>
        <taxon>Pseudomonadati</taxon>
        <taxon>Bacteroidota</taxon>
        <taxon>Cytophagia</taxon>
        <taxon>Cytophagales</taxon>
        <taxon>Spirosomataceae</taxon>
        <taxon>Dyadobacter</taxon>
    </lineage>
</organism>
<dbReference type="GO" id="GO:0051213">
    <property type="term" value="F:dioxygenase activity"/>
    <property type="evidence" value="ECO:0007669"/>
    <property type="project" value="UniProtKB-KW"/>
</dbReference>
<gene>
    <name evidence="1" type="ORF">L0661_12850</name>
</gene>
<dbReference type="AlphaFoldDB" id="A0A9X1QG99"/>
<dbReference type="RefSeq" id="WP_235178078.1">
    <property type="nucleotide sequence ID" value="NZ_JAKFFV010000007.1"/>
</dbReference>